<feature type="non-terminal residue" evidence="3">
    <location>
        <position position="1"/>
    </location>
</feature>
<dbReference type="Pfam" id="PF03061">
    <property type="entry name" value="4HBT"/>
    <property type="match status" value="2"/>
</dbReference>
<dbReference type="OrthoDB" id="46529at2759"/>
<reference evidence="3" key="1">
    <citation type="submission" date="2018-05" db="EMBL/GenBank/DDBJ databases">
        <title>Draft genome of Mucuna pruriens seed.</title>
        <authorList>
            <person name="Nnadi N.E."/>
            <person name="Vos R."/>
            <person name="Hasami M.H."/>
            <person name="Devisetty U.K."/>
            <person name="Aguiy J.C."/>
        </authorList>
    </citation>
    <scope>NUCLEOTIDE SEQUENCE [LARGE SCALE GENOMIC DNA]</scope>
    <source>
        <strain evidence="3">JCA_2017</strain>
    </source>
</reference>
<dbReference type="InterPro" id="IPR039298">
    <property type="entry name" value="ACOT13"/>
</dbReference>
<evidence type="ECO:0000256" key="1">
    <source>
        <dbReference type="ARBA" id="ARBA00008324"/>
    </source>
</evidence>
<sequence>STSTTPNVSLKSCGRLKMEAKTSSAASEPETVCSSQSPTISKDLNFRRVSETFDLFRVMGTNIIAPEHSNIRGFFDGFLRSFIKVDHIQRGRIASTVVVKGPICNGFGTLHGGAVGSLVVILCTACARTVIPDDKELFLGGLAMSYLSSTPINEEVLANASVVKSGRNLTVVALEFKRKKTGNLIYNTHATFYNMPVARRRKRRRRRRRRGRRGYDMGEKAKNVCASPSLKISKEVDPKNASNTLHFVDIMGAAIPVPRNCNARGYYDAFLRPFIKLDFIQRGRISCTVVAKPPICNGYGTLHGGSVGSLVEVLSTACARTVVAEDKELFLGEMSISYLSATPVNEEVLANASVVKTGRNLTVVALEFKLKKTGNLVYITHSTFFNMPVSSL</sequence>
<comment type="similarity">
    <text evidence="1">Belongs to the thioesterase PaaI family.</text>
</comment>
<accession>A0A371GP15</accession>
<dbReference type="InterPro" id="IPR006683">
    <property type="entry name" value="Thioestr_dom"/>
</dbReference>
<evidence type="ECO:0000259" key="2">
    <source>
        <dbReference type="Pfam" id="PF03061"/>
    </source>
</evidence>
<dbReference type="Gene3D" id="3.10.129.10">
    <property type="entry name" value="Hotdog Thioesterase"/>
    <property type="match status" value="2"/>
</dbReference>
<protein>
    <submittedName>
        <fullName evidence="3">Esterase F42H10.6</fullName>
    </submittedName>
</protein>
<dbReference type="FunFam" id="3.10.129.10:FF:000089">
    <property type="entry name" value="Putative esterase F42H10.6"/>
    <property type="match status" value="1"/>
</dbReference>
<gene>
    <name evidence="3" type="primary">F42H10.6</name>
    <name evidence="3" type="ORF">CR513_25574</name>
</gene>
<organism evidence="3 4">
    <name type="scientific">Mucuna pruriens</name>
    <name type="common">Velvet bean</name>
    <name type="synonym">Dolichos pruriens</name>
    <dbReference type="NCBI Taxonomy" id="157652"/>
    <lineage>
        <taxon>Eukaryota</taxon>
        <taxon>Viridiplantae</taxon>
        <taxon>Streptophyta</taxon>
        <taxon>Embryophyta</taxon>
        <taxon>Tracheophyta</taxon>
        <taxon>Spermatophyta</taxon>
        <taxon>Magnoliopsida</taxon>
        <taxon>eudicotyledons</taxon>
        <taxon>Gunneridae</taxon>
        <taxon>Pentapetalae</taxon>
        <taxon>rosids</taxon>
        <taxon>fabids</taxon>
        <taxon>Fabales</taxon>
        <taxon>Fabaceae</taxon>
        <taxon>Papilionoideae</taxon>
        <taxon>50 kb inversion clade</taxon>
        <taxon>NPAAA clade</taxon>
        <taxon>indigoferoid/millettioid clade</taxon>
        <taxon>Phaseoleae</taxon>
        <taxon>Mucuna</taxon>
    </lineage>
</organism>
<dbReference type="SUPFAM" id="SSF54637">
    <property type="entry name" value="Thioesterase/thiol ester dehydrase-isomerase"/>
    <property type="match status" value="2"/>
</dbReference>
<feature type="domain" description="Thioesterase" evidence="2">
    <location>
        <begin position="299"/>
        <end position="373"/>
    </location>
</feature>
<evidence type="ECO:0000313" key="4">
    <source>
        <dbReference type="Proteomes" id="UP000257109"/>
    </source>
</evidence>
<dbReference type="AlphaFoldDB" id="A0A371GP15"/>
<dbReference type="CDD" id="cd03443">
    <property type="entry name" value="PaaI_thioesterase"/>
    <property type="match status" value="2"/>
</dbReference>
<keyword evidence="4" id="KW-1185">Reference proteome</keyword>
<dbReference type="InterPro" id="IPR029069">
    <property type="entry name" value="HotDog_dom_sf"/>
</dbReference>
<proteinExistence type="inferred from homology"/>
<dbReference type="GO" id="GO:0047617">
    <property type="term" value="F:fatty acyl-CoA hydrolase activity"/>
    <property type="evidence" value="ECO:0007669"/>
    <property type="project" value="InterPro"/>
</dbReference>
<evidence type="ECO:0000313" key="3">
    <source>
        <dbReference type="EMBL" id="RDX92312.1"/>
    </source>
</evidence>
<dbReference type="Proteomes" id="UP000257109">
    <property type="component" value="Unassembled WGS sequence"/>
</dbReference>
<feature type="domain" description="Thioesterase" evidence="2">
    <location>
        <begin position="107"/>
        <end position="182"/>
    </location>
</feature>
<dbReference type="PANTHER" id="PTHR21660">
    <property type="entry name" value="THIOESTERASE SUPERFAMILY MEMBER-RELATED"/>
    <property type="match status" value="1"/>
</dbReference>
<name>A0A371GP15_MUCPR</name>
<dbReference type="EMBL" id="QJKJ01004894">
    <property type="protein sequence ID" value="RDX92312.1"/>
    <property type="molecule type" value="Genomic_DNA"/>
</dbReference>
<dbReference type="PANTHER" id="PTHR21660:SF12">
    <property type="entry name" value="OS07G0462700 PROTEIN"/>
    <property type="match status" value="1"/>
</dbReference>
<dbReference type="STRING" id="157652.A0A371GP15"/>
<comment type="caution">
    <text evidence="3">The sequence shown here is derived from an EMBL/GenBank/DDBJ whole genome shotgun (WGS) entry which is preliminary data.</text>
</comment>